<dbReference type="AlphaFoldDB" id="A0A917NI26"/>
<evidence type="ECO:0000313" key="4">
    <source>
        <dbReference type="EMBL" id="GGJ02129.1"/>
    </source>
</evidence>
<dbReference type="InterPro" id="IPR000600">
    <property type="entry name" value="ROK"/>
</dbReference>
<organism evidence="4 5">
    <name type="scientific">Alicyclobacillus cellulosilyticus</name>
    <dbReference type="NCBI Taxonomy" id="1003997"/>
    <lineage>
        <taxon>Bacteria</taxon>
        <taxon>Bacillati</taxon>
        <taxon>Bacillota</taxon>
        <taxon>Bacilli</taxon>
        <taxon>Bacillales</taxon>
        <taxon>Alicyclobacillaceae</taxon>
        <taxon>Alicyclobacillus</taxon>
    </lineage>
</organism>
<keyword evidence="3" id="KW-0859">Xylose metabolism</keyword>
<dbReference type="SUPFAM" id="SSF46785">
    <property type="entry name" value="Winged helix' DNA-binding domain"/>
    <property type="match status" value="1"/>
</dbReference>
<reference evidence="4" key="1">
    <citation type="journal article" date="2014" name="Int. J. Syst. Evol. Microbiol.">
        <title>Complete genome sequence of Corynebacterium casei LMG S-19264T (=DSM 44701T), isolated from a smear-ripened cheese.</title>
        <authorList>
            <consortium name="US DOE Joint Genome Institute (JGI-PGF)"/>
            <person name="Walter F."/>
            <person name="Albersmeier A."/>
            <person name="Kalinowski J."/>
            <person name="Ruckert C."/>
        </authorList>
    </citation>
    <scope>NUCLEOTIDE SEQUENCE</scope>
    <source>
        <strain evidence="4">JCM 18487</strain>
    </source>
</reference>
<dbReference type="InterPro" id="IPR036388">
    <property type="entry name" value="WH-like_DNA-bd_sf"/>
</dbReference>
<evidence type="ECO:0000256" key="2">
    <source>
        <dbReference type="ARBA" id="ARBA00006479"/>
    </source>
</evidence>
<accession>A0A917NI26</accession>
<evidence type="ECO:0000313" key="5">
    <source>
        <dbReference type="Proteomes" id="UP000637695"/>
    </source>
</evidence>
<dbReference type="InterPro" id="IPR043129">
    <property type="entry name" value="ATPase_NBD"/>
</dbReference>
<dbReference type="Gene3D" id="3.30.420.40">
    <property type="match status" value="2"/>
</dbReference>
<comment type="function">
    <text evidence="1">Transcriptional repressor of xylose-utilizing enzymes.</text>
</comment>
<dbReference type="InterPro" id="IPR049874">
    <property type="entry name" value="ROK_cs"/>
</dbReference>
<keyword evidence="5" id="KW-1185">Reference proteome</keyword>
<proteinExistence type="inferred from homology"/>
<gene>
    <name evidence="4" type="primary">xylR</name>
    <name evidence="4" type="ORF">GCM10010885_09300</name>
</gene>
<comment type="similarity">
    <text evidence="2">Belongs to the ROK (NagC/XylR) family.</text>
</comment>
<dbReference type="Gene3D" id="1.10.10.10">
    <property type="entry name" value="Winged helix-like DNA-binding domain superfamily/Winged helix DNA-binding domain"/>
    <property type="match status" value="1"/>
</dbReference>
<dbReference type="Pfam" id="PF00480">
    <property type="entry name" value="ROK"/>
    <property type="match status" value="1"/>
</dbReference>
<dbReference type="PANTHER" id="PTHR18964">
    <property type="entry name" value="ROK (REPRESSOR, ORF, KINASE) FAMILY"/>
    <property type="match status" value="1"/>
</dbReference>
<keyword evidence="3" id="KW-0119">Carbohydrate metabolism</keyword>
<reference evidence="4" key="2">
    <citation type="submission" date="2020-09" db="EMBL/GenBank/DDBJ databases">
        <authorList>
            <person name="Sun Q."/>
            <person name="Ohkuma M."/>
        </authorList>
    </citation>
    <scope>NUCLEOTIDE SEQUENCE</scope>
    <source>
        <strain evidence="4">JCM 18487</strain>
    </source>
</reference>
<dbReference type="Proteomes" id="UP000637695">
    <property type="component" value="Unassembled WGS sequence"/>
</dbReference>
<dbReference type="SUPFAM" id="SSF53067">
    <property type="entry name" value="Actin-like ATPase domain"/>
    <property type="match status" value="1"/>
</dbReference>
<dbReference type="RefSeq" id="WP_188881443.1">
    <property type="nucleotide sequence ID" value="NZ_BMOY01000010.1"/>
</dbReference>
<dbReference type="EMBL" id="BMOY01000010">
    <property type="protein sequence ID" value="GGJ02129.1"/>
    <property type="molecule type" value="Genomic_DNA"/>
</dbReference>
<comment type="caution">
    <text evidence="4">The sequence shown here is derived from an EMBL/GenBank/DDBJ whole genome shotgun (WGS) entry which is preliminary data.</text>
</comment>
<evidence type="ECO:0000256" key="3">
    <source>
        <dbReference type="ARBA" id="ARBA00022629"/>
    </source>
</evidence>
<dbReference type="CDD" id="cd24076">
    <property type="entry name" value="ASKHA_ATPase_ROK_BsXylR-like"/>
    <property type="match status" value="1"/>
</dbReference>
<name>A0A917NI26_9BACL</name>
<sequence length="399" mass="42955">MPRNSTDTTIARERNKRTILNLIRTRYPISRTELAAISRLNKATVSMVVSDLIRKGIVAEAGCAASAVGRRPVLLRFLADSAYVIGVVLNVDRVRLAVTDLEGRVVHEAERALTDVRQAQILQEMTRMMEEAMAAAAKTPRGVVAIGIGLPGLVDDRRGAVLFTPNMDLHHVELKRYLRERFSVPVFVDNSANVSAFGEKLVGAGRAWDHFVYISVSTGIGAGIVMNGELQRGADGFAGEIGHMVVEPDGLPCSCGSNGCWEMYGSLKALYRWVQPYVAGELPAYHPSVLDHVMAAAAAGEVWAADALAKVGRYLGIGLANIVNILNPQAVLIGNDMARAEPWLRPVVTEVIAARCSPELREHLAVVFVPNGHNTAVVGAASLGIHGYLESLVRQGARA</sequence>
<evidence type="ECO:0000256" key="1">
    <source>
        <dbReference type="ARBA" id="ARBA00002486"/>
    </source>
</evidence>
<dbReference type="InterPro" id="IPR036390">
    <property type="entry name" value="WH_DNA-bd_sf"/>
</dbReference>
<dbReference type="PANTHER" id="PTHR18964:SF149">
    <property type="entry name" value="BIFUNCTIONAL UDP-N-ACETYLGLUCOSAMINE 2-EPIMERASE_N-ACETYLMANNOSAMINE KINASE"/>
    <property type="match status" value="1"/>
</dbReference>
<protein>
    <submittedName>
        <fullName evidence="4">Xylose repressor</fullName>
    </submittedName>
</protein>
<dbReference type="PROSITE" id="PS01125">
    <property type="entry name" value="ROK"/>
    <property type="match status" value="1"/>
</dbReference>
<dbReference type="GO" id="GO:0042732">
    <property type="term" value="P:D-xylose metabolic process"/>
    <property type="evidence" value="ECO:0007669"/>
    <property type="project" value="UniProtKB-KW"/>
</dbReference>